<evidence type="ECO:0000256" key="10">
    <source>
        <dbReference type="PIRNR" id="PIRNR010130"/>
    </source>
</evidence>
<dbReference type="NCBIfam" id="NF011652">
    <property type="entry name" value="PRK15070.1"/>
    <property type="match status" value="1"/>
</dbReference>
<dbReference type="STRING" id="698762.SAMN00808754_0355"/>
<accession>A0A1W1VD14</accession>
<dbReference type="GO" id="GO:0051144">
    <property type="term" value="P:1,2-propanediol catabolic process"/>
    <property type="evidence" value="ECO:0007669"/>
    <property type="project" value="UniProtKB-UniPathway"/>
</dbReference>
<dbReference type="RefSeq" id="WP_157109741.1">
    <property type="nucleotide sequence ID" value="NZ_LT838272.1"/>
</dbReference>
<dbReference type="Proteomes" id="UP000192569">
    <property type="component" value="Chromosome I"/>
</dbReference>
<evidence type="ECO:0000256" key="7">
    <source>
        <dbReference type="ARBA" id="ARBA00022833"/>
    </source>
</evidence>
<dbReference type="AlphaFoldDB" id="A0A1W1VD14"/>
<evidence type="ECO:0000256" key="4">
    <source>
        <dbReference type="ARBA" id="ARBA00020837"/>
    </source>
</evidence>
<keyword evidence="7" id="KW-0862">Zinc</keyword>
<evidence type="ECO:0000256" key="2">
    <source>
        <dbReference type="ARBA" id="ARBA00007342"/>
    </source>
</evidence>
<comment type="pathway">
    <text evidence="10">Polyol metabolism; 1,2-propanediol degradation.</text>
</comment>
<dbReference type="PIRSF" id="PIRSF010130">
    <property type="entry name" value="PduL"/>
    <property type="match status" value="1"/>
</dbReference>
<reference evidence="11 12" key="1">
    <citation type="submission" date="2017-04" db="EMBL/GenBank/DDBJ databases">
        <authorList>
            <person name="Afonso C.L."/>
            <person name="Miller P.J."/>
            <person name="Scott M.A."/>
            <person name="Spackman E."/>
            <person name="Goraichik I."/>
            <person name="Dimitrov K.M."/>
            <person name="Suarez D.L."/>
            <person name="Swayne D.E."/>
        </authorList>
    </citation>
    <scope>NUCLEOTIDE SEQUENCE [LARGE SCALE GENOMIC DNA]</scope>
    <source>
        <strain evidence="11 12">ToBE</strain>
    </source>
</reference>
<evidence type="ECO:0000313" key="12">
    <source>
        <dbReference type="Proteomes" id="UP000192569"/>
    </source>
</evidence>
<proteinExistence type="inferred from homology"/>
<comment type="cofactor">
    <cofactor evidence="1">
        <name>Zn(2+)</name>
        <dbReference type="ChEBI" id="CHEBI:29105"/>
    </cofactor>
</comment>
<keyword evidence="5 10" id="KW-0808">Transferase</keyword>
<name>A0A1W1VD14_9FIRM</name>
<keyword evidence="8 10" id="KW-0012">Acyltransferase</keyword>
<evidence type="ECO:0000256" key="6">
    <source>
        <dbReference type="ARBA" id="ARBA00022723"/>
    </source>
</evidence>
<dbReference type="EC" id="2.3.1.222" evidence="3 10"/>
<keyword evidence="12" id="KW-1185">Reference proteome</keyword>
<comment type="function">
    <text evidence="10">Involved in 1,2-propanediol (1,2-PD) degradation by catalyzing the conversion of propanoyl-CoA to propanoyl-phosphate.</text>
</comment>
<dbReference type="PANTHER" id="PTHR39453">
    <property type="entry name" value="PHOSPHATE PROPANOYLTRANSFERASE"/>
    <property type="match status" value="1"/>
</dbReference>
<evidence type="ECO:0000256" key="9">
    <source>
        <dbReference type="ARBA" id="ARBA00047589"/>
    </source>
</evidence>
<evidence type="ECO:0000256" key="5">
    <source>
        <dbReference type="ARBA" id="ARBA00022679"/>
    </source>
</evidence>
<dbReference type="GO" id="GO:0016747">
    <property type="term" value="F:acyltransferase activity, transferring groups other than amino-acyl groups"/>
    <property type="evidence" value="ECO:0007669"/>
    <property type="project" value="InterPro"/>
</dbReference>
<dbReference type="InterPro" id="IPR008300">
    <property type="entry name" value="PTAC"/>
</dbReference>
<evidence type="ECO:0000256" key="1">
    <source>
        <dbReference type="ARBA" id="ARBA00001947"/>
    </source>
</evidence>
<dbReference type="OrthoDB" id="9784365at2"/>
<dbReference type="EMBL" id="LT838272">
    <property type="protein sequence ID" value="SMB90941.1"/>
    <property type="molecule type" value="Genomic_DNA"/>
</dbReference>
<dbReference type="GO" id="GO:0046872">
    <property type="term" value="F:metal ion binding"/>
    <property type="evidence" value="ECO:0007669"/>
    <property type="project" value="UniProtKB-KW"/>
</dbReference>
<gene>
    <name evidence="11" type="ORF">SAMN00808754_0355</name>
</gene>
<comment type="catalytic activity">
    <reaction evidence="9 10">
        <text>propanoyl-CoA + phosphate = propanoyl phosphate + CoA</text>
        <dbReference type="Rhea" id="RHEA:28046"/>
        <dbReference type="ChEBI" id="CHEBI:43474"/>
        <dbReference type="ChEBI" id="CHEBI:57287"/>
        <dbReference type="ChEBI" id="CHEBI:57392"/>
        <dbReference type="ChEBI" id="CHEBI:58933"/>
        <dbReference type="EC" id="2.3.1.222"/>
    </reaction>
</comment>
<comment type="similarity">
    <text evidence="2 10">Belongs to the PduL family.</text>
</comment>
<keyword evidence="6" id="KW-0479">Metal-binding</keyword>
<evidence type="ECO:0000313" key="11">
    <source>
        <dbReference type="EMBL" id="SMB90941.1"/>
    </source>
</evidence>
<evidence type="ECO:0000256" key="3">
    <source>
        <dbReference type="ARBA" id="ARBA00012206"/>
    </source>
</evidence>
<evidence type="ECO:0000256" key="8">
    <source>
        <dbReference type="ARBA" id="ARBA00023315"/>
    </source>
</evidence>
<organism evidence="11 12">
    <name type="scientific">Thermanaeromonas toyohensis ToBE</name>
    <dbReference type="NCBI Taxonomy" id="698762"/>
    <lineage>
        <taxon>Bacteria</taxon>
        <taxon>Bacillati</taxon>
        <taxon>Bacillota</taxon>
        <taxon>Clostridia</taxon>
        <taxon>Neomoorellales</taxon>
        <taxon>Neomoorellaceae</taxon>
        <taxon>Thermanaeromonas</taxon>
    </lineage>
</organism>
<dbReference type="Pfam" id="PF06130">
    <property type="entry name" value="PTAC"/>
    <property type="match status" value="1"/>
</dbReference>
<dbReference type="PANTHER" id="PTHR39453:SF1">
    <property type="entry name" value="PHOSPHATE PROPANOYLTRANSFERASE"/>
    <property type="match status" value="1"/>
</dbReference>
<sequence>MLQGLVTQEKLVILITRAVLAELREQKRLIPVGVSARHLHISREHLDILYGPGYQLRPLRPLMAGEFAAEEVVTLVGPNLRTIENVRILGPERKQTQVELARTDAFRLGIDPPVRQSGDLGGSPGLVVVGPKGAVVLKEGAIIANRHIHMTPQDAYLLGLKDNDYVDVQALGERGAILHQVQVRVHPKFRTEMHIDTDDANAVGLRCGDRVKILIQGSDT</sequence>
<dbReference type="UniPathway" id="UPA00621"/>
<protein>
    <recommendedName>
        <fullName evidence="4 10">Phosphate propanoyltransferase</fullName>
        <ecNumber evidence="3 10">2.3.1.222</ecNumber>
    </recommendedName>
</protein>